<feature type="transmembrane region" description="Helical" evidence="7">
    <location>
        <begin position="230"/>
        <end position="250"/>
    </location>
</feature>
<feature type="transmembrane region" description="Helical" evidence="7">
    <location>
        <begin position="6"/>
        <end position="25"/>
    </location>
</feature>
<organism evidence="9 10">
    <name type="scientific">Bondarzewia mesenterica</name>
    <dbReference type="NCBI Taxonomy" id="1095465"/>
    <lineage>
        <taxon>Eukaryota</taxon>
        <taxon>Fungi</taxon>
        <taxon>Dikarya</taxon>
        <taxon>Basidiomycota</taxon>
        <taxon>Agaricomycotina</taxon>
        <taxon>Agaricomycetes</taxon>
        <taxon>Russulales</taxon>
        <taxon>Bondarzewiaceae</taxon>
        <taxon>Bondarzewia</taxon>
    </lineage>
</organism>
<feature type="domain" description="Peptidase M50" evidence="8">
    <location>
        <begin position="492"/>
        <end position="534"/>
    </location>
</feature>
<evidence type="ECO:0000313" key="9">
    <source>
        <dbReference type="EMBL" id="THH15185.1"/>
    </source>
</evidence>
<feature type="transmembrane region" description="Helical" evidence="7">
    <location>
        <begin position="262"/>
        <end position="283"/>
    </location>
</feature>
<reference evidence="9 10" key="1">
    <citation type="submission" date="2019-02" db="EMBL/GenBank/DDBJ databases">
        <title>Genome sequencing of the rare red list fungi Bondarzewia mesenterica.</title>
        <authorList>
            <person name="Buettner E."/>
            <person name="Kellner H."/>
        </authorList>
    </citation>
    <scope>NUCLEOTIDE SEQUENCE [LARGE SCALE GENOMIC DNA]</scope>
    <source>
        <strain evidence="9 10">DSM 108281</strain>
    </source>
</reference>
<keyword evidence="2 7" id="KW-0812">Transmembrane</keyword>
<keyword evidence="4 7" id="KW-0472">Membrane</keyword>
<dbReference type="AlphaFoldDB" id="A0A4S4LSP2"/>
<gene>
    <name evidence="9" type="ORF">EW146_g5250</name>
</gene>
<feature type="compositionally biased region" description="Low complexity" evidence="6">
    <location>
        <begin position="196"/>
        <end position="217"/>
    </location>
</feature>
<dbReference type="GO" id="GO:0004222">
    <property type="term" value="F:metalloendopeptidase activity"/>
    <property type="evidence" value="ECO:0007669"/>
    <property type="project" value="InterPro"/>
</dbReference>
<feature type="region of interest" description="Disordered" evidence="6">
    <location>
        <begin position="184"/>
        <end position="218"/>
    </location>
</feature>
<keyword evidence="3 7" id="KW-1133">Transmembrane helix</keyword>
<feature type="transmembrane region" description="Helical" evidence="7">
    <location>
        <begin position="493"/>
        <end position="513"/>
    </location>
</feature>
<evidence type="ECO:0000256" key="7">
    <source>
        <dbReference type="SAM" id="Phobius"/>
    </source>
</evidence>
<feature type="transmembrane region" description="Helical" evidence="7">
    <location>
        <begin position="578"/>
        <end position="602"/>
    </location>
</feature>
<dbReference type="InterPro" id="IPR008915">
    <property type="entry name" value="Peptidase_M50"/>
</dbReference>
<dbReference type="PANTHER" id="PTHR13325">
    <property type="entry name" value="PROTEASE M50 MEMBRANE-BOUND TRANSCRIPTION FACTOR SITE 2 PROTEASE"/>
    <property type="match status" value="1"/>
</dbReference>
<evidence type="ECO:0000259" key="8">
    <source>
        <dbReference type="Pfam" id="PF02163"/>
    </source>
</evidence>
<dbReference type="PANTHER" id="PTHR13325:SF3">
    <property type="entry name" value="MEMBRANE-BOUND TRANSCRIPTION FACTOR SITE-2 PROTEASE"/>
    <property type="match status" value="1"/>
</dbReference>
<dbReference type="Proteomes" id="UP000310158">
    <property type="component" value="Unassembled WGS sequence"/>
</dbReference>
<dbReference type="GO" id="GO:0031293">
    <property type="term" value="P:membrane protein intracellular domain proteolysis"/>
    <property type="evidence" value="ECO:0007669"/>
    <property type="project" value="TreeGrafter"/>
</dbReference>
<proteinExistence type="predicted"/>
<dbReference type="GO" id="GO:0012505">
    <property type="term" value="C:endomembrane system"/>
    <property type="evidence" value="ECO:0007669"/>
    <property type="project" value="UniProtKB-SubCell"/>
</dbReference>
<comment type="subcellular location">
    <subcellularLocation>
        <location evidence="1">Endomembrane system</location>
        <topology evidence="1">Multi-pass membrane protein</topology>
    </subcellularLocation>
</comment>
<evidence type="ECO:0000256" key="3">
    <source>
        <dbReference type="ARBA" id="ARBA00022989"/>
    </source>
</evidence>
<keyword evidence="10" id="KW-1185">Reference proteome</keyword>
<evidence type="ECO:0000313" key="10">
    <source>
        <dbReference type="Proteomes" id="UP000310158"/>
    </source>
</evidence>
<dbReference type="GO" id="GO:0005737">
    <property type="term" value="C:cytoplasm"/>
    <property type="evidence" value="ECO:0007669"/>
    <property type="project" value="TreeGrafter"/>
</dbReference>
<evidence type="ECO:0000256" key="4">
    <source>
        <dbReference type="ARBA" id="ARBA00023136"/>
    </source>
</evidence>
<comment type="caution">
    <text evidence="9">The sequence shown here is derived from an EMBL/GenBank/DDBJ whole genome shotgun (WGS) entry which is preliminary data.</text>
</comment>
<dbReference type="OrthoDB" id="7694678at2759"/>
<dbReference type="EMBL" id="SGPL01000223">
    <property type="protein sequence ID" value="THH15185.1"/>
    <property type="molecule type" value="Genomic_DNA"/>
</dbReference>
<feature type="transmembrane region" description="Helical" evidence="7">
    <location>
        <begin position="91"/>
        <end position="116"/>
    </location>
</feature>
<dbReference type="Pfam" id="PF02163">
    <property type="entry name" value="Peptidase_M50"/>
    <property type="match status" value="1"/>
</dbReference>
<dbReference type="GO" id="GO:0016020">
    <property type="term" value="C:membrane"/>
    <property type="evidence" value="ECO:0007669"/>
    <property type="project" value="InterPro"/>
</dbReference>
<protein>
    <recommendedName>
        <fullName evidence="5">Endopeptidase S2P</fullName>
    </recommendedName>
</protein>
<sequence length="603" mass="65369">MTPGSLILYLCLIWLLFYGIIRARARPSILPNPLSLSPRRPRSLFSTDATRLTVNKLHLRVESTALNAYHDVFTARLTSRPYGRLRRILSAFYDSGTLSGAIGMFSCMVLLAWTVWQLGFTLLSSSSSSKTPGDVQAVAVHTKRGFDDASVPATDSYAGDRVQLELLVSAFTHTCVLKGHCVELSDSRPDSPPSPTSLSSSFPSSSLKPSTKPATPSAPLSLPFSDGVPLLSLGASLTVIFPTAFVSLPTSTLLSLPARARARIAAAGALHNLVLYLILFTIGRTGISGPAFRALGYEDVRSQGRVALAVDQDSPLAAHIPQGSLVTKLDDTLLGTGTPTSLLHDIWETYLSTNRIHNATSGCQRTFALTPLVLRTAQSDICCNPPFSPSSPSLACFISTNTGETRCLDPVPILVPTTAPRCAPDSGCSDAGDTCVQPREADVFLRITVSDGNDGNERVILWRGPRNEVYEQIRVGTLRPRWTFLPLSFPSTFILFFEYLQTLTLSLFFFNLLPLPRLDGTQFLEALLEFYAGKDAVNEEVALEEMEGGQFGGRWNSESRHQWEGKGKKWRERMCRSIKAAAAGLVGGCVLLAAGVAVKGIWT</sequence>
<dbReference type="GO" id="GO:1905897">
    <property type="term" value="P:regulation of response to endoplasmic reticulum stress"/>
    <property type="evidence" value="ECO:0007669"/>
    <property type="project" value="TreeGrafter"/>
</dbReference>
<dbReference type="InterPro" id="IPR001193">
    <property type="entry name" value="MBTPS2"/>
</dbReference>
<evidence type="ECO:0000256" key="6">
    <source>
        <dbReference type="SAM" id="MobiDB-lite"/>
    </source>
</evidence>
<evidence type="ECO:0000256" key="5">
    <source>
        <dbReference type="ARBA" id="ARBA00032658"/>
    </source>
</evidence>
<evidence type="ECO:0000256" key="1">
    <source>
        <dbReference type="ARBA" id="ARBA00004127"/>
    </source>
</evidence>
<name>A0A4S4LSP2_9AGAM</name>
<accession>A0A4S4LSP2</accession>
<evidence type="ECO:0000256" key="2">
    <source>
        <dbReference type="ARBA" id="ARBA00022692"/>
    </source>
</evidence>